<accession>A0A6J8BQH7</accession>
<proteinExistence type="predicted"/>
<keyword evidence="2" id="KW-1185">Reference proteome</keyword>
<dbReference type="AlphaFoldDB" id="A0A6J8BQH7"/>
<dbReference type="InterPro" id="IPR036397">
    <property type="entry name" value="RNaseH_sf"/>
</dbReference>
<dbReference type="EMBL" id="CACVKT020003693">
    <property type="protein sequence ID" value="CAC5385330.1"/>
    <property type="molecule type" value="Genomic_DNA"/>
</dbReference>
<dbReference type="GO" id="GO:0003676">
    <property type="term" value="F:nucleic acid binding"/>
    <property type="evidence" value="ECO:0007669"/>
    <property type="project" value="InterPro"/>
</dbReference>
<name>A0A6J8BQH7_MYTCO</name>
<dbReference type="Gene3D" id="3.30.420.10">
    <property type="entry name" value="Ribonuclease H-like superfamily/Ribonuclease H"/>
    <property type="match status" value="1"/>
</dbReference>
<organism evidence="1 2">
    <name type="scientific">Mytilus coruscus</name>
    <name type="common">Sea mussel</name>
    <dbReference type="NCBI Taxonomy" id="42192"/>
    <lineage>
        <taxon>Eukaryota</taxon>
        <taxon>Metazoa</taxon>
        <taxon>Spiralia</taxon>
        <taxon>Lophotrochozoa</taxon>
        <taxon>Mollusca</taxon>
        <taxon>Bivalvia</taxon>
        <taxon>Autobranchia</taxon>
        <taxon>Pteriomorphia</taxon>
        <taxon>Mytilida</taxon>
        <taxon>Mytiloidea</taxon>
        <taxon>Mytilidae</taxon>
        <taxon>Mytilinae</taxon>
        <taxon>Mytilus</taxon>
    </lineage>
</organism>
<sequence length="176" mass="20608">MVERLNRTIENMLACFVSENQKNLDEYIFLLMMAYRASAHETTKVSPYEMMFGRSLNLPIDLTLRHPDSNFIKPEYSSEYVYELSTKLDKIHEFARKHFAVGSNNMKRLYSRSKNFHEYKACDAVWLYNPVRSKGLNPKLQRPLQGPFSVLNSIKAVIYRIKKVQGQSLRKSTMTN</sequence>
<protein>
    <recommendedName>
        <fullName evidence="3">Integrase catalytic domain-containing protein</fullName>
    </recommendedName>
</protein>
<dbReference type="PANTHER" id="PTHR37984">
    <property type="entry name" value="PROTEIN CBG26694"/>
    <property type="match status" value="1"/>
</dbReference>
<evidence type="ECO:0000313" key="2">
    <source>
        <dbReference type="Proteomes" id="UP000507470"/>
    </source>
</evidence>
<dbReference type="InterPro" id="IPR050951">
    <property type="entry name" value="Retrovirus_Pol_polyprotein"/>
</dbReference>
<reference evidence="1 2" key="1">
    <citation type="submission" date="2020-06" db="EMBL/GenBank/DDBJ databases">
        <authorList>
            <person name="Li R."/>
            <person name="Bekaert M."/>
        </authorList>
    </citation>
    <scope>NUCLEOTIDE SEQUENCE [LARGE SCALE GENOMIC DNA]</scope>
    <source>
        <strain evidence="2">wild</strain>
    </source>
</reference>
<gene>
    <name evidence="1" type="ORF">MCOR_20884</name>
</gene>
<dbReference type="PANTHER" id="PTHR37984:SF5">
    <property type="entry name" value="PROTEIN NYNRIN-LIKE"/>
    <property type="match status" value="1"/>
</dbReference>
<dbReference type="OrthoDB" id="10047254at2759"/>
<evidence type="ECO:0008006" key="3">
    <source>
        <dbReference type="Google" id="ProtNLM"/>
    </source>
</evidence>
<evidence type="ECO:0000313" key="1">
    <source>
        <dbReference type="EMBL" id="CAC5385330.1"/>
    </source>
</evidence>
<dbReference type="Proteomes" id="UP000507470">
    <property type="component" value="Unassembled WGS sequence"/>
</dbReference>
<dbReference type="SUPFAM" id="SSF53098">
    <property type="entry name" value="Ribonuclease H-like"/>
    <property type="match status" value="1"/>
</dbReference>
<dbReference type="InterPro" id="IPR012337">
    <property type="entry name" value="RNaseH-like_sf"/>
</dbReference>